<dbReference type="EMBL" id="JGZT01000008">
    <property type="protein sequence ID" value="KFJ01592.1"/>
    <property type="molecule type" value="Genomic_DNA"/>
</dbReference>
<dbReference type="Proteomes" id="UP000029003">
    <property type="component" value="Unassembled WGS sequence"/>
</dbReference>
<name>A0A087E1E1_9BIFI</name>
<gene>
    <name evidence="1" type="ORF">THER5_1945</name>
</gene>
<sequence length="79" mass="8127">MSAKYRPICVSGIGCEGCVVGCVAVLGLLVCGFGPGRHGCLKPARTCCDARCTCEFGMPCRACPGIRLTLGRRSSSLSG</sequence>
<accession>A0A087E1E1</accession>
<reference evidence="1 2" key="1">
    <citation type="submission" date="2014-03" db="EMBL/GenBank/DDBJ databases">
        <title>Genomics of Bifidobacteria.</title>
        <authorList>
            <person name="Ventura M."/>
            <person name="Milani C."/>
            <person name="Lugli G.A."/>
        </authorList>
    </citation>
    <scope>NUCLEOTIDE SEQUENCE [LARGE SCALE GENOMIC DNA]</scope>
    <source>
        <strain evidence="1 2">LMG 21395</strain>
    </source>
</reference>
<protein>
    <submittedName>
        <fullName evidence="1">Uncharacterized protein</fullName>
    </submittedName>
</protein>
<comment type="caution">
    <text evidence="1">The sequence shown here is derived from an EMBL/GenBank/DDBJ whole genome shotgun (WGS) entry which is preliminary data.</text>
</comment>
<proteinExistence type="predicted"/>
<organism evidence="1 2">
    <name type="scientific">Bifidobacterium thermacidophilum subsp. thermacidophilum</name>
    <dbReference type="NCBI Taxonomy" id="79262"/>
    <lineage>
        <taxon>Bacteria</taxon>
        <taxon>Bacillati</taxon>
        <taxon>Actinomycetota</taxon>
        <taxon>Actinomycetes</taxon>
        <taxon>Bifidobacteriales</taxon>
        <taxon>Bifidobacteriaceae</taxon>
        <taxon>Bifidobacterium</taxon>
    </lineage>
</organism>
<evidence type="ECO:0000313" key="2">
    <source>
        <dbReference type="Proteomes" id="UP000029003"/>
    </source>
</evidence>
<dbReference type="AlphaFoldDB" id="A0A087E1E1"/>
<evidence type="ECO:0000313" key="1">
    <source>
        <dbReference type="EMBL" id="KFJ01592.1"/>
    </source>
</evidence>